<proteinExistence type="predicted"/>
<organism evidence="1 2">
    <name type="scientific">Shewanella algae</name>
    <dbReference type="NCBI Taxonomy" id="38313"/>
    <lineage>
        <taxon>Bacteria</taxon>
        <taxon>Pseudomonadati</taxon>
        <taxon>Pseudomonadota</taxon>
        <taxon>Gammaproteobacteria</taxon>
        <taxon>Alteromonadales</taxon>
        <taxon>Shewanellaceae</taxon>
        <taxon>Shewanella</taxon>
    </lineage>
</organism>
<name>A0A380A619_9GAMM</name>
<keyword evidence="2" id="KW-1185">Reference proteome</keyword>
<dbReference type="RefSeq" id="WP_115389733.1">
    <property type="nucleotide sequence ID" value="NZ_JADZHC010000081.1"/>
</dbReference>
<sequence>MRETLSLKNQRIDVPTDYDRLIQTITLCAPTQKIELDIDVTSNLSLPAVLESALLLVAQIETISSSELANFFGLNEHELDVLVSDMVASDLVKYNDEGDLSATPKLIAQRRDGATDNGISMEEVKNFRTFTYIDQCTGYIQPKSEEDPQKGLPMLPRMYKGNDYCQVLANQFDRFKACLPERLSELKNPKTQLYRVNSASVVHSGLPQQITLNFHAAHDPLKGIRFDTRLVDYKEDHCALVQKSGLTDIAVEWLMQQKIKRPTSTLLDYCELAGDEVIKRYIKNDITGQRQHIDLIRLLHDRQLRKTSYGNQDIRMIIGPIYAPIASNRETIRQWVQRQSTNKRMHHGVWLGADNEFFGASLGLQSFIREMNNELQLGDRKSSLNLLFQANSQGTKNYQATLEKANTFGSRLENNLLSFSEGQTDSHLEILVFPGENGCALIQYHAQIDVGIGLGGLTVPIGYFTTDPERVMMLWNILRSRIRSKVTGFNNDTEATDINEQLECEAKNLDQMLIERSSQHLQALIDKFNSK</sequence>
<dbReference type="EMBL" id="UGYO01000001">
    <property type="protein sequence ID" value="SUI74956.1"/>
    <property type="molecule type" value="Genomic_DNA"/>
</dbReference>
<accession>A0A380A619</accession>
<protein>
    <submittedName>
        <fullName evidence="1">Uncharacterized protein</fullName>
    </submittedName>
</protein>
<evidence type="ECO:0000313" key="1">
    <source>
        <dbReference type="EMBL" id="SUI74956.1"/>
    </source>
</evidence>
<reference evidence="1 2" key="1">
    <citation type="submission" date="2018-06" db="EMBL/GenBank/DDBJ databases">
        <authorList>
            <consortium name="Pathogen Informatics"/>
            <person name="Doyle S."/>
        </authorList>
    </citation>
    <scope>NUCLEOTIDE SEQUENCE [LARGE SCALE GENOMIC DNA]</scope>
    <source>
        <strain evidence="1 2">NCTC10738</strain>
    </source>
</reference>
<dbReference type="Proteomes" id="UP000254069">
    <property type="component" value="Unassembled WGS sequence"/>
</dbReference>
<dbReference type="AlphaFoldDB" id="A0A380A619"/>
<gene>
    <name evidence="1" type="ORF">NCTC10738_02321</name>
</gene>
<evidence type="ECO:0000313" key="2">
    <source>
        <dbReference type="Proteomes" id="UP000254069"/>
    </source>
</evidence>